<feature type="transmembrane region" description="Helical" evidence="1">
    <location>
        <begin position="277"/>
        <end position="296"/>
    </location>
</feature>
<feature type="transmembrane region" description="Helical" evidence="1">
    <location>
        <begin position="391"/>
        <end position="415"/>
    </location>
</feature>
<sequence length="435" mass="49285">MEKQVLDYVLVPVGLIFMIAYHLWLLHRILKHPSHTVIGINSINRQFWVRAMMEDPSKNGVLAVQTLRNNIMASTLLASTAIMLSSLIAVLMTGGSKGGGSISSHIYGNRTEFCLSIKYYSHASILINVPYKKLDSSNSRHCVTAEYVGRTVNRGSYFWSLGLRAFYFSFPLFLWIFGPIPMFLSCVFLVFMLYFLDVSSDFGWKEILDYVLVPLGLLIMVAYHLWLLQRILKHPTHTVIGINSINRRLWVLARMEESSQNGVLAVQTLRNNIMASTLLASTAIMLSSLIAVLMTGGSNGRSVGFHVYGDKSEFCLSIKFFSILVCFMVAFLFNVQSIRYYSHASILINVPYKKLDSSRHCATAEYVGRTVNRGSYFWSLGLRAFYFSFSLFLWIFGPIPMFLCCIFLVIMLYFLDVSSDFGWVAPADENNQQTA</sequence>
<feature type="transmembrane region" description="Helical" evidence="1">
    <location>
        <begin position="207"/>
        <end position="228"/>
    </location>
</feature>
<dbReference type="OrthoDB" id="761598at2759"/>
<feature type="transmembrane region" description="Helical" evidence="1">
    <location>
        <begin position="172"/>
        <end position="195"/>
    </location>
</feature>
<comment type="caution">
    <text evidence="2">The sequence shown here is derived from an EMBL/GenBank/DDBJ whole genome shotgun (WGS) entry which is preliminary data.</text>
</comment>
<feature type="transmembrane region" description="Helical" evidence="1">
    <location>
        <begin position="5"/>
        <end position="24"/>
    </location>
</feature>
<reference evidence="2 3" key="1">
    <citation type="submission" date="2020-09" db="EMBL/GenBank/DDBJ databases">
        <title>De no assembly of potato wild relative species, Solanum commersonii.</title>
        <authorList>
            <person name="Cho K."/>
        </authorList>
    </citation>
    <scope>NUCLEOTIDE SEQUENCE [LARGE SCALE GENOMIC DNA]</scope>
    <source>
        <strain evidence="2">LZ3.2</strain>
        <tissue evidence="2">Leaf</tissue>
    </source>
</reference>
<evidence type="ECO:0000313" key="2">
    <source>
        <dbReference type="EMBL" id="KAG5617399.1"/>
    </source>
</evidence>
<keyword evidence="3" id="KW-1185">Reference proteome</keyword>
<dbReference type="EMBL" id="JACXVP010000003">
    <property type="protein sequence ID" value="KAG5617399.1"/>
    <property type="molecule type" value="Genomic_DNA"/>
</dbReference>
<dbReference type="PANTHER" id="PTHR31168:SF32">
    <property type="entry name" value="DUF599 DOMAIN-CONTAINING PROTEIN"/>
    <property type="match status" value="1"/>
</dbReference>
<accession>A0A9J5ZZX1</accession>
<keyword evidence="1" id="KW-1133">Transmembrane helix</keyword>
<feature type="transmembrane region" description="Helical" evidence="1">
    <location>
        <begin position="316"/>
        <end position="335"/>
    </location>
</feature>
<dbReference type="Pfam" id="PF04654">
    <property type="entry name" value="DUF599"/>
    <property type="match status" value="2"/>
</dbReference>
<keyword evidence="1" id="KW-0472">Membrane</keyword>
<proteinExistence type="predicted"/>
<organism evidence="2 3">
    <name type="scientific">Solanum commersonii</name>
    <name type="common">Commerson's wild potato</name>
    <name type="synonym">Commerson's nightshade</name>
    <dbReference type="NCBI Taxonomy" id="4109"/>
    <lineage>
        <taxon>Eukaryota</taxon>
        <taxon>Viridiplantae</taxon>
        <taxon>Streptophyta</taxon>
        <taxon>Embryophyta</taxon>
        <taxon>Tracheophyta</taxon>
        <taxon>Spermatophyta</taxon>
        <taxon>Magnoliopsida</taxon>
        <taxon>eudicotyledons</taxon>
        <taxon>Gunneridae</taxon>
        <taxon>Pentapetalae</taxon>
        <taxon>asterids</taxon>
        <taxon>lamiids</taxon>
        <taxon>Solanales</taxon>
        <taxon>Solanaceae</taxon>
        <taxon>Solanoideae</taxon>
        <taxon>Solaneae</taxon>
        <taxon>Solanum</taxon>
    </lineage>
</organism>
<dbReference type="PANTHER" id="PTHR31168">
    <property type="entry name" value="OS02G0292800 PROTEIN"/>
    <property type="match status" value="1"/>
</dbReference>
<keyword evidence="1" id="KW-0812">Transmembrane</keyword>
<feature type="transmembrane region" description="Helical" evidence="1">
    <location>
        <begin position="71"/>
        <end position="92"/>
    </location>
</feature>
<gene>
    <name evidence="2" type="ORF">H5410_017223</name>
</gene>
<dbReference type="InterPro" id="IPR006747">
    <property type="entry name" value="DUF599"/>
</dbReference>
<evidence type="ECO:0000256" key="1">
    <source>
        <dbReference type="SAM" id="Phobius"/>
    </source>
</evidence>
<name>A0A9J5ZZX1_SOLCO</name>
<dbReference type="Proteomes" id="UP000824120">
    <property type="component" value="Chromosome 3"/>
</dbReference>
<evidence type="ECO:0000313" key="3">
    <source>
        <dbReference type="Proteomes" id="UP000824120"/>
    </source>
</evidence>
<protein>
    <submittedName>
        <fullName evidence="2">Uncharacterized protein</fullName>
    </submittedName>
</protein>
<dbReference type="AlphaFoldDB" id="A0A9J5ZZX1"/>